<evidence type="ECO:0000313" key="1">
    <source>
        <dbReference type="EMBL" id="GBP90023.1"/>
    </source>
</evidence>
<organism evidence="1 2">
    <name type="scientific">Eumeta variegata</name>
    <name type="common">Bagworm moth</name>
    <name type="synonym">Eumeta japonica</name>
    <dbReference type="NCBI Taxonomy" id="151549"/>
    <lineage>
        <taxon>Eukaryota</taxon>
        <taxon>Metazoa</taxon>
        <taxon>Ecdysozoa</taxon>
        <taxon>Arthropoda</taxon>
        <taxon>Hexapoda</taxon>
        <taxon>Insecta</taxon>
        <taxon>Pterygota</taxon>
        <taxon>Neoptera</taxon>
        <taxon>Endopterygota</taxon>
        <taxon>Lepidoptera</taxon>
        <taxon>Glossata</taxon>
        <taxon>Ditrysia</taxon>
        <taxon>Tineoidea</taxon>
        <taxon>Psychidae</taxon>
        <taxon>Oiketicinae</taxon>
        <taxon>Eumeta</taxon>
    </lineage>
</organism>
<comment type="caution">
    <text evidence="1">The sequence shown here is derived from an EMBL/GenBank/DDBJ whole genome shotgun (WGS) entry which is preliminary data.</text>
</comment>
<dbReference type="AlphaFoldDB" id="A0A4C1ZTD5"/>
<dbReference type="EMBL" id="BGZK01002049">
    <property type="protein sequence ID" value="GBP90023.1"/>
    <property type="molecule type" value="Genomic_DNA"/>
</dbReference>
<dbReference type="Proteomes" id="UP000299102">
    <property type="component" value="Unassembled WGS sequence"/>
</dbReference>
<name>A0A4C1ZTD5_EUMVA</name>
<keyword evidence="2" id="KW-1185">Reference proteome</keyword>
<proteinExistence type="predicted"/>
<accession>A0A4C1ZTD5</accession>
<sequence>MLFSSSLEEAEVIGIHKPEPRDLPASYRPISLLSGQSIFERHECIVTRPDVVRPGSGLRPLPPVRERTLGDIPRPSSGVQLALFADAPALTSPPGTCPPRASVVFPFSVLRPPVLSEYLRLSFPGLWASGSLQAEFC</sequence>
<evidence type="ECO:0000313" key="2">
    <source>
        <dbReference type="Proteomes" id="UP000299102"/>
    </source>
</evidence>
<protein>
    <submittedName>
        <fullName evidence="1">Uncharacterized protein</fullName>
    </submittedName>
</protein>
<gene>
    <name evidence="1" type="ORF">EVAR_38929_1</name>
</gene>
<dbReference type="OrthoDB" id="410381at2759"/>
<reference evidence="1 2" key="1">
    <citation type="journal article" date="2019" name="Commun. Biol.">
        <title>The bagworm genome reveals a unique fibroin gene that provides high tensile strength.</title>
        <authorList>
            <person name="Kono N."/>
            <person name="Nakamura H."/>
            <person name="Ohtoshi R."/>
            <person name="Tomita M."/>
            <person name="Numata K."/>
            <person name="Arakawa K."/>
        </authorList>
    </citation>
    <scope>NUCLEOTIDE SEQUENCE [LARGE SCALE GENOMIC DNA]</scope>
</reference>